<organism evidence="1">
    <name type="scientific">marine sediment metagenome</name>
    <dbReference type="NCBI Taxonomy" id="412755"/>
    <lineage>
        <taxon>unclassified sequences</taxon>
        <taxon>metagenomes</taxon>
        <taxon>ecological metagenomes</taxon>
    </lineage>
</organism>
<dbReference type="EMBL" id="LAZR01003470">
    <property type="protein sequence ID" value="KKN17997.1"/>
    <property type="molecule type" value="Genomic_DNA"/>
</dbReference>
<dbReference type="InterPro" id="IPR056908">
    <property type="entry name" value="Gp80-like"/>
</dbReference>
<evidence type="ECO:0000313" key="1">
    <source>
        <dbReference type="EMBL" id="KKN17997.1"/>
    </source>
</evidence>
<dbReference type="Pfam" id="PF23140">
    <property type="entry name" value="Gp80"/>
    <property type="match status" value="1"/>
</dbReference>
<comment type="caution">
    <text evidence="1">The sequence shown here is derived from an EMBL/GenBank/DDBJ whole genome shotgun (WGS) entry which is preliminary data.</text>
</comment>
<proteinExistence type="predicted"/>
<gene>
    <name evidence="1" type="ORF">LCGC14_0960230</name>
</gene>
<reference evidence="1" key="1">
    <citation type="journal article" date="2015" name="Nature">
        <title>Complex archaea that bridge the gap between prokaryotes and eukaryotes.</title>
        <authorList>
            <person name="Spang A."/>
            <person name="Saw J.H."/>
            <person name="Jorgensen S.L."/>
            <person name="Zaremba-Niedzwiedzka K."/>
            <person name="Martijn J."/>
            <person name="Lind A.E."/>
            <person name="van Eijk R."/>
            <person name="Schleper C."/>
            <person name="Guy L."/>
            <person name="Ettema T.J."/>
        </authorList>
    </citation>
    <scope>NUCLEOTIDE SEQUENCE</scope>
</reference>
<sequence>MSFADFWEDEILDHLFGKGSYSPPTIYVGLSTADPLDDASGLAEVSGNNYARVQTAGGDWDVSSGGATANANAVTFPTASGSWGTVSHICLFDASSAGNLLASVALDSSQAVTTDQIPRFSAGEIDVTLG</sequence>
<protein>
    <submittedName>
        <fullName evidence="1">Uncharacterized protein</fullName>
    </submittedName>
</protein>
<name>A0A0F9P0U7_9ZZZZ</name>
<accession>A0A0F9P0U7</accession>
<dbReference type="AlphaFoldDB" id="A0A0F9P0U7"/>